<organism evidence="1 2">
    <name type="scientific">Rubripirellula tenax</name>
    <dbReference type="NCBI Taxonomy" id="2528015"/>
    <lineage>
        <taxon>Bacteria</taxon>
        <taxon>Pseudomonadati</taxon>
        <taxon>Planctomycetota</taxon>
        <taxon>Planctomycetia</taxon>
        <taxon>Pirellulales</taxon>
        <taxon>Pirellulaceae</taxon>
        <taxon>Rubripirellula</taxon>
    </lineage>
</organism>
<evidence type="ECO:0000313" key="1">
    <source>
        <dbReference type="EMBL" id="TWU49005.1"/>
    </source>
</evidence>
<dbReference type="AlphaFoldDB" id="A0A5C6EKJ2"/>
<comment type="caution">
    <text evidence="1">The sequence shown here is derived from an EMBL/GenBank/DDBJ whole genome shotgun (WGS) entry which is preliminary data.</text>
</comment>
<dbReference type="Proteomes" id="UP000318288">
    <property type="component" value="Unassembled WGS sequence"/>
</dbReference>
<accession>A0A5C6EKJ2</accession>
<gene>
    <name evidence="1" type="ORF">Poly51_49090</name>
</gene>
<keyword evidence="2" id="KW-1185">Reference proteome</keyword>
<dbReference type="EMBL" id="SJPW01000006">
    <property type="protein sequence ID" value="TWU49005.1"/>
    <property type="molecule type" value="Genomic_DNA"/>
</dbReference>
<name>A0A5C6EKJ2_9BACT</name>
<proteinExistence type="predicted"/>
<protein>
    <submittedName>
        <fullName evidence="1">Uncharacterized protein</fullName>
    </submittedName>
</protein>
<evidence type="ECO:0000313" key="2">
    <source>
        <dbReference type="Proteomes" id="UP000318288"/>
    </source>
</evidence>
<reference evidence="1 2" key="1">
    <citation type="submission" date="2019-02" db="EMBL/GenBank/DDBJ databases">
        <title>Deep-cultivation of Planctomycetes and their phenomic and genomic characterization uncovers novel biology.</title>
        <authorList>
            <person name="Wiegand S."/>
            <person name="Jogler M."/>
            <person name="Boedeker C."/>
            <person name="Pinto D."/>
            <person name="Vollmers J."/>
            <person name="Rivas-Marin E."/>
            <person name="Kohn T."/>
            <person name="Peeters S.H."/>
            <person name="Heuer A."/>
            <person name="Rast P."/>
            <person name="Oberbeckmann S."/>
            <person name="Bunk B."/>
            <person name="Jeske O."/>
            <person name="Meyerdierks A."/>
            <person name="Storesund J.E."/>
            <person name="Kallscheuer N."/>
            <person name="Luecker S."/>
            <person name="Lage O.M."/>
            <person name="Pohl T."/>
            <person name="Merkel B.J."/>
            <person name="Hornburger P."/>
            <person name="Mueller R.-W."/>
            <person name="Bruemmer F."/>
            <person name="Labrenz M."/>
            <person name="Spormann A.M."/>
            <person name="Op Den Camp H."/>
            <person name="Overmann J."/>
            <person name="Amann R."/>
            <person name="Jetten M.S.M."/>
            <person name="Mascher T."/>
            <person name="Medema M.H."/>
            <person name="Devos D.P."/>
            <person name="Kaster A.-K."/>
            <person name="Ovreas L."/>
            <person name="Rohde M."/>
            <person name="Galperin M.Y."/>
            <person name="Jogler C."/>
        </authorList>
    </citation>
    <scope>NUCLEOTIDE SEQUENCE [LARGE SCALE GENOMIC DNA]</scope>
    <source>
        <strain evidence="1 2">Poly51</strain>
    </source>
</reference>
<sequence>MGEASSFTARMERSGALTYFGHANVDRKGEHLGSVGELHFDMLATVIETSGFLEIADTDDGLSTAGETEIDLETTNGPRTISRDAFAVCPIFWAIETLCLSLLRNASWGANAYLTAITDPKDLPEPIHVIEADLNHDRRVLPESPAKRHLRKHRIQPPEIRGADRWIAYRFDDDTCIEYDRSTRTYTICTRGYRSDPRDMQGVTRFFADQDGG</sequence>